<proteinExistence type="predicted"/>
<evidence type="ECO:0000313" key="1">
    <source>
        <dbReference type="EMBL" id="SAK98716.1"/>
    </source>
</evidence>
<evidence type="ECO:0000313" key="2">
    <source>
        <dbReference type="Proteomes" id="UP000054911"/>
    </source>
</evidence>
<sequence>MALTESVLKERLNRMSPAAHDARLGDVIEDLITNYNKMQASFADLKTKYANLLAHLDTANVAGIGNTNASTYGSAVVSGVSIKTLSQR</sequence>
<reference evidence="1" key="1">
    <citation type="submission" date="2016-01" db="EMBL/GenBank/DDBJ databases">
        <authorList>
            <person name="Peeters C."/>
        </authorList>
    </citation>
    <scope>NUCLEOTIDE SEQUENCE [LARGE SCALE GENOMIC DNA]</scope>
    <source>
        <strain evidence="1">LMG 29323</strain>
    </source>
</reference>
<gene>
    <name evidence="1" type="ORF">AWB80_07575</name>
</gene>
<dbReference type="Proteomes" id="UP000054911">
    <property type="component" value="Unassembled WGS sequence"/>
</dbReference>
<protein>
    <submittedName>
        <fullName evidence="1">Uncharacterized protein</fullName>
    </submittedName>
</protein>
<dbReference type="STRING" id="1777141.AWB80_07575"/>
<dbReference type="RefSeq" id="WP_061179771.1">
    <property type="nucleotide sequence ID" value="NZ_FCOE02000050.1"/>
</dbReference>
<comment type="caution">
    <text evidence="1">The sequence shown here is derived from an EMBL/GenBank/DDBJ whole genome shotgun (WGS) entry which is preliminary data.</text>
</comment>
<organism evidence="1 2">
    <name type="scientific">Caballeronia pedi</name>
    <dbReference type="NCBI Taxonomy" id="1777141"/>
    <lineage>
        <taxon>Bacteria</taxon>
        <taxon>Pseudomonadati</taxon>
        <taxon>Pseudomonadota</taxon>
        <taxon>Betaproteobacteria</taxon>
        <taxon>Burkholderiales</taxon>
        <taxon>Burkholderiaceae</taxon>
        <taxon>Caballeronia</taxon>
    </lineage>
</organism>
<dbReference type="EMBL" id="FCOE02000050">
    <property type="protein sequence ID" value="SAK98716.1"/>
    <property type="molecule type" value="Genomic_DNA"/>
</dbReference>
<accession>A0A158DWX6</accession>
<dbReference type="AlphaFoldDB" id="A0A158DWX6"/>
<keyword evidence="2" id="KW-1185">Reference proteome</keyword>
<name>A0A158DWX6_9BURK</name>